<gene>
    <name evidence="5" type="primary">prmC</name>
    <name evidence="8" type="ORF">J2S44_004883</name>
</gene>
<dbReference type="InterPro" id="IPR019874">
    <property type="entry name" value="RF_methyltr_PrmC"/>
</dbReference>
<dbReference type="RefSeq" id="WP_310418335.1">
    <property type="nucleotide sequence ID" value="NZ_JAVDYC010000001.1"/>
</dbReference>
<feature type="binding site" evidence="5">
    <location>
        <begin position="185"/>
        <end position="188"/>
    </location>
    <ligand>
        <name>substrate</name>
    </ligand>
</feature>
<dbReference type="GO" id="GO:0003676">
    <property type="term" value="F:nucleic acid binding"/>
    <property type="evidence" value="ECO:0007669"/>
    <property type="project" value="InterPro"/>
</dbReference>
<dbReference type="PANTHER" id="PTHR18895">
    <property type="entry name" value="HEMK METHYLTRANSFERASE"/>
    <property type="match status" value="1"/>
</dbReference>
<reference evidence="8 9" key="1">
    <citation type="submission" date="2023-07" db="EMBL/GenBank/DDBJ databases">
        <title>Sequencing the genomes of 1000 actinobacteria strains.</title>
        <authorList>
            <person name="Klenk H.-P."/>
        </authorList>
    </citation>
    <scope>NUCLEOTIDE SEQUENCE [LARGE SCALE GENOMIC DNA]</scope>
    <source>
        <strain evidence="8 9">DSM 44711</strain>
    </source>
</reference>
<dbReference type="InterPro" id="IPR002052">
    <property type="entry name" value="DNA_methylase_N6_adenine_CS"/>
</dbReference>
<dbReference type="Pfam" id="PF17827">
    <property type="entry name" value="PrmC_N"/>
    <property type="match status" value="1"/>
</dbReference>
<dbReference type="GO" id="GO:0032259">
    <property type="term" value="P:methylation"/>
    <property type="evidence" value="ECO:0007669"/>
    <property type="project" value="UniProtKB-KW"/>
</dbReference>
<evidence type="ECO:0000313" key="9">
    <source>
        <dbReference type="Proteomes" id="UP001183629"/>
    </source>
</evidence>
<evidence type="ECO:0000256" key="2">
    <source>
        <dbReference type="ARBA" id="ARBA00022679"/>
    </source>
</evidence>
<dbReference type="InterPro" id="IPR029063">
    <property type="entry name" value="SAM-dependent_MTases_sf"/>
</dbReference>
<feature type="domain" description="Release factor glutamine methyltransferase N-terminal" evidence="7">
    <location>
        <begin position="2"/>
        <end position="67"/>
    </location>
</feature>
<comment type="caution">
    <text evidence="8">The sequence shown here is derived from an EMBL/GenBank/DDBJ whole genome shotgun (WGS) entry which is preliminary data.</text>
</comment>
<evidence type="ECO:0000256" key="1">
    <source>
        <dbReference type="ARBA" id="ARBA00022603"/>
    </source>
</evidence>
<evidence type="ECO:0000259" key="7">
    <source>
        <dbReference type="Pfam" id="PF17827"/>
    </source>
</evidence>
<dbReference type="PANTHER" id="PTHR18895:SF74">
    <property type="entry name" value="MTRF1L RELEASE FACTOR GLUTAMINE METHYLTRANSFERASE"/>
    <property type="match status" value="1"/>
</dbReference>
<comment type="similarity">
    <text evidence="5">Belongs to the protein N5-glutamine methyltransferase family. PrmC subfamily.</text>
</comment>
<comment type="catalytic activity">
    <reaction evidence="4 5">
        <text>L-glutaminyl-[peptide chain release factor] + S-adenosyl-L-methionine = N(5)-methyl-L-glutaminyl-[peptide chain release factor] + S-adenosyl-L-homocysteine + H(+)</text>
        <dbReference type="Rhea" id="RHEA:42896"/>
        <dbReference type="Rhea" id="RHEA-COMP:10271"/>
        <dbReference type="Rhea" id="RHEA-COMP:10272"/>
        <dbReference type="ChEBI" id="CHEBI:15378"/>
        <dbReference type="ChEBI" id="CHEBI:30011"/>
        <dbReference type="ChEBI" id="CHEBI:57856"/>
        <dbReference type="ChEBI" id="CHEBI:59789"/>
        <dbReference type="ChEBI" id="CHEBI:61891"/>
        <dbReference type="EC" id="2.1.1.297"/>
    </reaction>
</comment>
<dbReference type="InterPro" id="IPR004556">
    <property type="entry name" value="HemK-like"/>
</dbReference>
<keyword evidence="2 5" id="KW-0808">Transferase</keyword>
<dbReference type="SUPFAM" id="SSF53335">
    <property type="entry name" value="S-adenosyl-L-methionine-dependent methyltransferases"/>
    <property type="match status" value="1"/>
</dbReference>
<evidence type="ECO:0000259" key="6">
    <source>
        <dbReference type="Pfam" id="PF05175"/>
    </source>
</evidence>
<keyword evidence="1 5" id="KW-0489">Methyltransferase</keyword>
<dbReference type="Gene3D" id="1.10.8.10">
    <property type="entry name" value="DNA helicase RuvA subunit, C-terminal domain"/>
    <property type="match status" value="1"/>
</dbReference>
<protein>
    <recommendedName>
        <fullName evidence="5">Release factor glutamine methyltransferase</fullName>
        <shortName evidence="5">RF MTase</shortName>
        <ecNumber evidence="5">2.1.1.297</ecNumber>
    </recommendedName>
    <alternativeName>
        <fullName evidence="5">N5-glutamine methyltransferase PrmC</fullName>
    </alternativeName>
    <alternativeName>
        <fullName evidence="5">Protein-(glutamine-N5) MTase PrmC</fullName>
    </alternativeName>
    <alternativeName>
        <fullName evidence="5">Protein-glutamine N-methyltransferase PrmC</fullName>
    </alternativeName>
</protein>
<dbReference type="InterPro" id="IPR050320">
    <property type="entry name" value="N5-glutamine_MTase"/>
</dbReference>
<dbReference type="NCBIfam" id="TIGR03534">
    <property type="entry name" value="RF_mod_PrmC"/>
    <property type="match status" value="1"/>
</dbReference>
<comment type="function">
    <text evidence="5">Methylates the class 1 translation termination release factors RF1/PrfA and RF2/PrfB on the glutamine residue of the universally conserved GGQ motif.</text>
</comment>
<dbReference type="GO" id="GO:0102559">
    <property type="term" value="F:peptide chain release factor N(5)-glutamine methyltransferase activity"/>
    <property type="evidence" value="ECO:0007669"/>
    <property type="project" value="UniProtKB-EC"/>
</dbReference>
<dbReference type="HAMAP" id="MF_02126">
    <property type="entry name" value="RF_methyltr_PrmC"/>
    <property type="match status" value="1"/>
</dbReference>
<organism evidence="8 9">
    <name type="scientific">Catenuloplanes niger</name>
    <dbReference type="NCBI Taxonomy" id="587534"/>
    <lineage>
        <taxon>Bacteria</taxon>
        <taxon>Bacillati</taxon>
        <taxon>Actinomycetota</taxon>
        <taxon>Actinomycetes</taxon>
        <taxon>Micromonosporales</taxon>
        <taxon>Micromonosporaceae</taxon>
        <taxon>Catenuloplanes</taxon>
    </lineage>
</organism>
<dbReference type="PROSITE" id="PS00092">
    <property type="entry name" value="N6_MTASE"/>
    <property type="match status" value="1"/>
</dbReference>
<comment type="caution">
    <text evidence="5">Lacks conserved residue(s) required for the propagation of feature annotation.</text>
</comment>
<feature type="binding site" evidence="5">
    <location>
        <position position="135"/>
    </location>
    <ligand>
        <name>S-adenosyl-L-methionine</name>
        <dbReference type="ChEBI" id="CHEBI:59789"/>
    </ligand>
</feature>
<dbReference type="Pfam" id="PF05175">
    <property type="entry name" value="MTS"/>
    <property type="match status" value="1"/>
</dbReference>
<name>A0AAE3ZRB5_9ACTN</name>
<evidence type="ECO:0000313" key="8">
    <source>
        <dbReference type="EMBL" id="MDR7324633.1"/>
    </source>
</evidence>
<feature type="binding site" evidence="5">
    <location>
        <position position="185"/>
    </location>
    <ligand>
        <name>S-adenosyl-L-methionine</name>
        <dbReference type="ChEBI" id="CHEBI:59789"/>
    </ligand>
</feature>
<evidence type="ECO:0000256" key="4">
    <source>
        <dbReference type="ARBA" id="ARBA00048391"/>
    </source>
</evidence>
<evidence type="ECO:0000256" key="3">
    <source>
        <dbReference type="ARBA" id="ARBA00022691"/>
    </source>
</evidence>
<proteinExistence type="inferred from homology"/>
<dbReference type="EMBL" id="JAVDYC010000001">
    <property type="protein sequence ID" value="MDR7324633.1"/>
    <property type="molecule type" value="Genomic_DNA"/>
</dbReference>
<dbReference type="NCBIfam" id="TIGR00536">
    <property type="entry name" value="hemK_fam"/>
    <property type="match status" value="1"/>
</dbReference>
<feature type="domain" description="Methyltransferase small" evidence="6">
    <location>
        <begin position="103"/>
        <end position="190"/>
    </location>
</feature>
<accession>A0AAE3ZRB5</accession>
<keyword evidence="9" id="KW-1185">Reference proteome</keyword>
<sequence length="277" mass="29404">MARGTSRLDEAGVPTPRVDAEILAAHVLGESRSQLLLSDGFTEQALLEYVKVIEKRATGVPLQHITGSAPFRHIELSVGPGVFVPRPETELLADWGLAALAGHSRPVVVDLCSGSGAIALAVANERPDATVYAVERSPEALTWLRRNAAERADAGDPHITVVEGDVADESVLADLNGTVDLVLCNPPYVPRGTKVAVEVDHDPPQAVFGGEEGLDLIPAVIGTAARLLTSGGSFAVEHDETHGAEVPALLREDGRFAVVRLRYDLAQRARYTTAHKA</sequence>
<keyword evidence="3 5" id="KW-0949">S-adenosyl-L-methionine</keyword>
<dbReference type="Gene3D" id="3.40.50.150">
    <property type="entry name" value="Vaccinia Virus protein VP39"/>
    <property type="match status" value="1"/>
</dbReference>
<dbReference type="InterPro" id="IPR007848">
    <property type="entry name" value="Small_mtfrase_dom"/>
</dbReference>
<dbReference type="Proteomes" id="UP001183629">
    <property type="component" value="Unassembled WGS sequence"/>
</dbReference>
<dbReference type="AlphaFoldDB" id="A0AAE3ZRB5"/>
<dbReference type="CDD" id="cd02440">
    <property type="entry name" value="AdoMet_MTases"/>
    <property type="match status" value="1"/>
</dbReference>
<dbReference type="EC" id="2.1.1.297" evidence="5"/>
<dbReference type="InterPro" id="IPR040758">
    <property type="entry name" value="PrmC_N"/>
</dbReference>
<evidence type="ECO:0000256" key="5">
    <source>
        <dbReference type="HAMAP-Rule" id="MF_02126"/>
    </source>
</evidence>